<dbReference type="RefSeq" id="WP_302500386.1">
    <property type="nucleotide sequence ID" value="NZ_JBHLWA010000040.1"/>
</dbReference>
<comment type="caution">
    <text evidence="2">The sequence shown here is derived from an EMBL/GenBank/DDBJ whole genome shotgun (WGS) entry which is preliminary data.</text>
</comment>
<dbReference type="EMBL" id="JBHLWA010000040">
    <property type="protein sequence ID" value="MFC0323684.1"/>
    <property type="molecule type" value="Genomic_DNA"/>
</dbReference>
<feature type="transmembrane region" description="Helical" evidence="1">
    <location>
        <begin position="28"/>
        <end position="61"/>
    </location>
</feature>
<keyword evidence="3" id="KW-1185">Reference proteome</keyword>
<name>A0ABV6HYH6_9PAST</name>
<gene>
    <name evidence="2" type="ORF">ACFFHT_08995</name>
</gene>
<evidence type="ECO:0000256" key="1">
    <source>
        <dbReference type="SAM" id="Phobius"/>
    </source>
</evidence>
<evidence type="ECO:0008006" key="4">
    <source>
        <dbReference type="Google" id="ProtNLM"/>
    </source>
</evidence>
<keyword evidence="1" id="KW-0812">Transmembrane</keyword>
<keyword evidence="1" id="KW-0472">Membrane</keyword>
<reference evidence="2 3" key="1">
    <citation type="submission" date="2024-09" db="EMBL/GenBank/DDBJ databases">
        <authorList>
            <person name="Sun Q."/>
            <person name="Mori K."/>
        </authorList>
    </citation>
    <scope>NUCLEOTIDE SEQUENCE [LARGE SCALE GENOMIC DNA]</scope>
    <source>
        <strain evidence="2 3">CCM 7538</strain>
    </source>
</reference>
<evidence type="ECO:0000313" key="3">
    <source>
        <dbReference type="Proteomes" id="UP001589769"/>
    </source>
</evidence>
<accession>A0ABV6HYH6</accession>
<organism evidence="2 3">
    <name type="scientific">Gallibacterium melopsittaci</name>
    <dbReference type="NCBI Taxonomy" id="516063"/>
    <lineage>
        <taxon>Bacteria</taxon>
        <taxon>Pseudomonadati</taxon>
        <taxon>Pseudomonadota</taxon>
        <taxon>Gammaproteobacteria</taxon>
        <taxon>Pasteurellales</taxon>
        <taxon>Pasteurellaceae</taxon>
        <taxon>Gallibacterium</taxon>
    </lineage>
</organism>
<evidence type="ECO:0000313" key="2">
    <source>
        <dbReference type="EMBL" id="MFC0323684.1"/>
    </source>
</evidence>
<sequence>MTDTNNLGYRFGTYLKKLRLEKKASQPVLYYAQLAIIGAAVFSIIAFGVMFGVLLFALYIVLNFLKKGTSEDEVLSDAFSTQENDNSENSYHGAGLYEHGWGEYWGKVKDDN</sequence>
<keyword evidence="1" id="KW-1133">Transmembrane helix</keyword>
<dbReference type="Proteomes" id="UP001589769">
    <property type="component" value="Unassembled WGS sequence"/>
</dbReference>
<proteinExistence type="predicted"/>
<protein>
    <recommendedName>
        <fullName evidence="4">DUF3742 domain-containing protein</fullName>
    </recommendedName>
</protein>